<dbReference type="OrthoDB" id="4144461at2"/>
<feature type="transmembrane region" description="Helical" evidence="6">
    <location>
        <begin position="27"/>
        <end position="45"/>
    </location>
</feature>
<sequence>MNLLNRSGPLAQALSVKRMEPSAQAQLGPLGLVGFIVVTVIATGIDAGVFPEKLSHSVVPMVGFFIGGLAQLLAGLFQAHRGDTWHATVFGSFGLFWMAKGLMLQWVTPGLDPSLRGDTMGLFTLPWVFVVFVLWLGALRIHVALLFTFTCVLVAFVGMTVVGFTGSVGWNRVTGWAGLLAAAGALYLLAGQILASTWGRNVLPMGRFIAPPLHEEHPEE</sequence>
<evidence type="ECO:0000256" key="4">
    <source>
        <dbReference type="ARBA" id="ARBA00022989"/>
    </source>
</evidence>
<feature type="transmembrane region" description="Helical" evidence="6">
    <location>
        <begin position="89"/>
        <end position="107"/>
    </location>
</feature>
<dbReference type="GO" id="GO:0015360">
    <property type="term" value="F:acetate:proton symporter activity"/>
    <property type="evidence" value="ECO:0007669"/>
    <property type="project" value="TreeGrafter"/>
</dbReference>
<keyword evidence="5 6" id="KW-0472">Membrane</keyword>
<evidence type="ECO:0000313" key="8">
    <source>
        <dbReference type="Proteomes" id="UP000199155"/>
    </source>
</evidence>
<organism evidence="7 8">
    <name type="scientific">Streptomyces indicus</name>
    <dbReference type="NCBI Taxonomy" id="417292"/>
    <lineage>
        <taxon>Bacteria</taxon>
        <taxon>Bacillati</taxon>
        <taxon>Actinomycetota</taxon>
        <taxon>Actinomycetes</taxon>
        <taxon>Kitasatosporales</taxon>
        <taxon>Streptomycetaceae</taxon>
        <taxon>Streptomyces</taxon>
    </lineage>
</organism>
<comment type="subcellular location">
    <subcellularLocation>
        <location evidence="1">Membrane</location>
        <topology evidence="1">Multi-pass membrane protein</topology>
    </subcellularLocation>
</comment>
<dbReference type="InterPro" id="IPR047623">
    <property type="entry name" value="SatP"/>
</dbReference>
<name>A0A1G8XWM1_9ACTN</name>
<feature type="transmembrane region" description="Helical" evidence="6">
    <location>
        <begin position="57"/>
        <end position="77"/>
    </location>
</feature>
<dbReference type="STRING" id="417292.SAMN05421806_103443"/>
<dbReference type="GO" id="GO:0005886">
    <property type="term" value="C:plasma membrane"/>
    <property type="evidence" value="ECO:0007669"/>
    <property type="project" value="TreeGrafter"/>
</dbReference>
<evidence type="ECO:0000313" key="7">
    <source>
        <dbReference type="EMBL" id="SDJ94866.1"/>
    </source>
</evidence>
<dbReference type="EMBL" id="FNFF01000003">
    <property type="protein sequence ID" value="SDJ94866.1"/>
    <property type="molecule type" value="Genomic_DNA"/>
</dbReference>
<gene>
    <name evidence="7" type="ORF">SAMN05421806_103443</name>
</gene>
<feature type="transmembrane region" description="Helical" evidence="6">
    <location>
        <begin position="143"/>
        <end position="164"/>
    </location>
</feature>
<dbReference type="NCBIfam" id="NF038013">
    <property type="entry name" value="AceTr_1"/>
    <property type="match status" value="1"/>
</dbReference>
<reference evidence="7 8" key="1">
    <citation type="submission" date="2016-10" db="EMBL/GenBank/DDBJ databases">
        <authorList>
            <person name="de Groot N.N."/>
        </authorList>
    </citation>
    <scope>NUCLEOTIDE SEQUENCE [LARGE SCALE GENOMIC DNA]</scope>
    <source>
        <strain evidence="7 8">CGMCC 4.5727</strain>
    </source>
</reference>
<keyword evidence="4 6" id="KW-1133">Transmembrane helix</keyword>
<protein>
    <recommendedName>
        <fullName evidence="9">Succinate-acetate transporter protein</fullName>
    </recommendedName>
</protein>
<dbReference type="Pfam" id="PF01184">
    <property type="entry name" value="Gpr1_Fun34_YaaH"/>
    <property type="match status" value="1"/>
</dbReference>
<dbReference type="AlphaFoldDB" id="A0A1G8XWM1"/>
<evidence type="ECO:0008006" key="9">
    <source>
        <dbReference type="Google" id="ProtNLM"/>
    </source>
</evidence>
<dbReference type="InterPro" id="IPR000791">
    <property type="entry name" value="Gpr1/Fun34/SatP-like"/>
</dbReference>
<proteinExistence type="inferred from homology"/>
<feature type="transmembrane region" description="Helical" evidence="6">
    <location>
        <begin position="176"/>
        <end position="198"/>
    </location>
</feature>
<dbReference type="Proteomes" id="UP000199155">
    <property type="component" value="Unassembled WGS sequence"/>
</dbReference>
<accession>A0A1G8XWM1</accession>
<dbReference type="RefSeq" id="WP_093608894.1">
    <property type="nucleotide sequence ID" value="NZ_FNFF01000003.1"/>
</dbReference>
<evidence type="ECO:0000256" key="6">
    <source>
        <dbReference type="SAM" id="Phobius"/>
    </source>
</evidence>
<dbReference type="GO" id="GO:0071422">
    <property type="term" value="P:succinate transmembrane transport"/>
    <property type="evidence" value="ECO:0007669"/>
    <property type="project" value="TreeGrafter"/>
</dbReference>
<evidence type="ECO:0000256" key="1">
    <source>
        <dbReference type="ARBA" id="ARBA00004141"/>
    </source>
</evidence>
<evidence type="ECO:0000256" key="5">
    <source>
        <dbReference type="ARBA" id="ARBA00023136"/>
    </source>
</evidence>
<evidence type="ECO:0000256" key="2">
    <source>
        <dbReference type="ARBA" id="ARBA00005587"/>
    </source>
</evidence>
<dbReference type="PANTHER" id="PTHR30178:SF3">
    <property type="entry name" value="SUCCINATE-ACETATE_PROTON SYMPORTER SATP"/>
    <property type="match status" value="1"/>
</dbReference>
<keyword evidence="8" id="KW-1185">Reference proteome</keyword>
<dbReference type="PANTHER" id="PTHR30178">
    <property type="entry name" value="INNER MEMBRANE PROTEIN YAAH"/>
    <property type="match status" value="1"/>
</dbReference>
<keyword evidence="3 6" id="KW-0812">Transmembrane</keyword>
<comment type="similarity">
    <text evidence="2">Belongs to the acetate uptake transporter (AceTr) (TC 2.A.96) family.</text>
</comment>
<feature type="transmembrane region" description="Helical" evidence="6">
    <location>
        <begin position="119"/>
        <end position="136"/>
    </location>
</feature>
<evidence type="ECO:0000256" key="3">
    <source>
        <dbReference type="ARBA" id="ARBA00022692"/>
    </source>
</evidence>